<keyword evidence="2" id="KW-1185">Reference proteome</keyword>
<accession>A0A182XT61</accession>
<protein>
    <submittedName>
        <fullName evidence="1">Uncharacterized protein</fullName>
    </submittedName>
</protein>
<sequence>MISMTLLTKNLVFPLSTSDAISACTGRLAAKRSNDRAAHRMICFAVCFFFNDASTAASGHCNALLEPLPTLQNFLLQTNTHSLVRWM</sequence>
<dbReference type="EnsemblMetazoa" id="AQUA015009-RA">
    <property type="protein sequence ID" value="AQUA015009-PA"/>
    <property type="gene ID" value="AQUA015009"/>
</dbReference>
<organism evidence="1 2">
    <name type="scientific">Anopheles quadriannulatus</name>
    <name type="common">Mosquito</name>
    <dbReference type="NCBI Taxonomy" id="34691"/>
    <lineage>
        <taxon>Eukaryota</taxon>
        <taxon>Metazoa</taxon>
        <taxon>Ecdysozoa</taxon>
        <taxon>Arthropoda</taxon>
        <taxon>Hexapoda</taxon>
        <taxon>Insecta</taxon>
        <taxon>Pterygota</taxon>
        <taxon>Neoptera</taxon>
        <taxon>Endopterygota</taxon>
        <taxon>Diptera</taxon>
        <taxon>Nematocera</taxon>
        <taxon>Culicoidea</taxon>
        <taxon>Culicidae</taxon>
        <taxon>Anophelinae</taxon>
        <taxon>Anopheles</taxon>
    </lineage>
</organism>
<reference evidence="1" key="1">
    <citation type="submission" date="2020-05" db="UniProtKB">
        <authorList>
            <consortium name="EnsemblMetazoa"/>
        </authorList>
    </citation>
    <scope>IDENTIFICATION</scope>
    <source>
        <strain evidence="1">SANGQUA</strain>
    </source>
</reference>
<dbReference type="VEuPathDB" id="VectorBase:AQUA015009"/>
<dbReference type="Proteomes" id="UP000076407">
    <property type="component" value="Unassembled WGS sequence"/>
</dbReference>
<evidence type="ECO:0000313" key="2">
    <source>
        <dbReference type="Proteomes" id="UP000076407"/>
    </source>
</evidence>
<name>A0A182XT61_ANOQN</name>
<proteinExistence type="predicted"/>
<dbReference type="AlphaFoldDB" id="A0A182XT61"/>
<evidence type="ECO:0000313" key="1">
    <source>
        <dbReference type="EnsemblMetazoa" id="AQUA015009-PA"/>
    </source>
</evidence>